<dbReference type="Pfam" id="PF01380">
    <property type="entry name" value="SIS"/>
    <property type="match status" value="2"/>
</dbReference>
<dbReference type="Gene3D" id="3.40.50.10490">
    <property type="entry name" value="Glucose-6-phosphate isomerase like protein, domain 1"/>
    <property type="match status" value="2"/>
</dbReference>
<comment type="catalytic activity">
    <reaction evidence="4">
        <text>D-galactosamine 6-phosphate + H2O = D-tagatopyranose 1-phosphate + NH4(+)</text>
        <dbReference type="Rhea" id="RHEA:47680"/>
        <dbReference type="ChEBI" id="CHEBI:15377"/>
        <dbReference type="ChEBI" id="CHEBI:28938"/>
        <dbReference type="ChEBI" id="CHEBI:71674"/>
        <dbReference type="ChEBI" id="CHEBI:138150"/>
    </reaction>
</comment>
<feature type="domain" description="SIS" evidence="5">
    <location>
        <begin position="42"/>
        <end position="196"/>
    </location>
</feature>
<dbReference type="GO" id="GO:0016787">
    <property type="term" value="F:hydrolase activity"/>
    <property type="evidence" value="ECO:0007669"/>
    <property type="project" value="UniProtKB-KW"/>
</dbReference>
<dbReference type="InterPro" id="IPR035466">
    <property type="entry name" value="GlmS/AgaS_SIS"/>
</dbReference>
<keyword evidence="3" id="KW-0378">Hydrolase</keyword>
<dbReference type="InterPro" id="IPR046348">
    <property type="entry name" value="SIS_dom_sf"/>
</dbReference>
<dbReference type="GO" id="GO:0097367">
    <property type="term" value="F:carbohydrate derivative binding"/>
    <property type="evidence" value="ECO:0007669"/>
    <property type="project" value="InterPro"/>
</dbReference>
<dbReference type="CDD" id="cd05008">
    <property type="entry name" value="SIS_GlmS_GlmD_1"/>
    <property type="match status" value="1"/>
</dbReference>
<comment type="similarity">
    <text evidence="1">Belongs to the SIS family. AgaS subfamily.</text>
</comment>
<dbReference type="GO" id="GO:1901135">
    <property type="term" value="P:carbohydrate derivative metabolic process"/>
    <property type="evidence" value="ECO:0007669"/>
    <property type="project" value="InterPro"/>
</dbReference>
<organism evidence="6">
    <name type="scientific">bacterium 19MO02SH05</name>
    <dbReference type="NCBI Taxonomy" id="2920696"/>
    <lineage>
        <taxon>Bacteria</taxon>
    </lineage>
</organism>
<evidence type="ECO:0000256" key="2">
    <source>
        <dbReference type="ARBA" id="ARBA00022737"/>
    </source>
</evidence>
<protein>
    <submittedName>
        <fullName evidence="6">SIS domain-containing protein</fullName>
    </submittedName>
</protein>
<dbReference type="PANTHER" id="PTHR32502:SF3">
    <property type="entry name" value="D-GALACTOSAMINE-6-PHOSPHATE DEAMINASE AGAS-RELATED"/>
    <property type="match status" value="1"/>
</dbReference>
<dbReference type="AlphaFoldDB" id="A0AAU6TMZ1"/>
<accession>A0AAU6TMZ1</accession>
<reference evidence="6" key="1">
    <citation type="submission" date="2022-03" db="EMBL/GenBank/DDBJ databases">
        <title>Sea Food Isolates.</title>
        <authorList>
            <person name="Li c."/>
        </authorList>
    </citation>
    <scope>NUCLEOTIDE SEQUENCE</scope>
    <source>
        <strain evidence="6">19MO02SH05</strain>
    </source>
</reference>
<sequence length="385" mass="42279">MYLNISQQQLATKNGLATAKEITQQPDVWQRTLQKLISQQAIIHDFMNSFFSYPNGRIVLTGAGSSAFAGRALAPYLSGKLKRRIDAIATTDIVADPDEYFAENCPTLLVSFARSGNSPESVAAVELASQVLDNCYHLVITCNDQGNLYLRAMGDSRSLALLMPPETNDLGFAMTSSLTSMMLACLFTLLPQQFDSERFHSIEQACRTILNSQLESIISLASLHANKVIYLGSGSLQGVAQEAALKLLELTAGKLSVTFDSPVGFRHGPKSVVDDASLIFIFISNDPYTRQYDRDLLRELRAENKALKVVALTTEVDAMIAEGDYFQIPDFVGADDAALVFPFLLFAQIYAFTRSFDLEIGPDNPCPSGEVNRVVQGVTIYPFNR</sequence>
<feature type="domain" description="SIS" evidence="5">
    <location>
        <begin position="218"/>
        <end position="365"/>
    </location>
</feature>
<evidence type="ECO:0000313" key="6">
    <source>
        <dbReference type="EMBL" id="XAG63081.1"/>
    </source>
</evidence>
<evidence type="ECO:0000256" key="3">
    <source>
        <dbReference type="ARBA" id="ARBA00022801"/>
    </source>
</evidence>
<keyword evidence="2" id="KW-0677">Repeat</keyword>
<evidence type="ECO:0000259" key="5">
    <source>
        <dbReference type="PROSITE" id="PS51464"/>
    </source>
</evidence>
<evidence type="ECO:0000256" key="4">
    <source>
        <dbReference type="ARBA" id="ARBA00029292"/>
    </source>
</evidence>
<gene>
    <name evidence="6" type="ORF">MRL64_13855</name>
</gene>
<dbReference type="PANTHER" id="PTHR32502">
    <property type="entry name" value="N-ACETYLGALACTOSAMINE PERMEASE II COMPONENT-RELATED"/>
    <property type="match status" value="1"/>
</dbReference>
<dbReference type="PROSITE" id="PS51464">
    <property type="entry name" value="SIS"/>
    <property type="match status" value="2"/>
</dbReference>
<dbReference type="CDD" id="cd05010">
    <property type="entry name" value="SIS_AgaS_like"/>
    <property type="match status" value="1"/>
</dbReference>
<dbReference type="InterPro" id="IPR035464">
    <property type="entry name" value="SIS_AgaS"/>
</dbReference>
<dbReference type="GO" id="GO:0009401">
    <property type="term" value="P:phosphoenolpyruvate-dependent sugar phosphotransferase system"/>
    <property type="evidence" value="ECO:0007669"/>
    <property type="project" value="TreeGrafter"/>
</dbReference>
<dbReference type="InterPro" id="IPR050303">
    <property type="entry name" value="GatZ_KbaZ_carbometab"/>
</dbReference>
<proteinExistence type="inferred from homology"/>
<evidence type="ECO:0000256" key="1">
    <source>
        <dbReference type="ARBA" id="ARBA00007748"/>
    </source>
</evidence>
<name>A0AAU6TMZ1_UNCXX</name>
<dbReference type="InterPro" id="IPR001347">
    <property type="entry name" value="SIS_dom"/>
</dbReference>
<dbReference type="SUPFAM" id="SSF53697">
    <property type="entry name" value="SIS domain"/>
    <property type="match status" value="1"/>
</dbReference>
<dbReference type="EMBL" id="CP095343">
    <property type="protein sequence ID" value="XAG63081.1"/>
    <property type="molecule type" value="Genomic_DNA"/>
</dbReference>
<dbReference type="GO" id="GO:0005886">
    <property type="term" value="C:plasma membrane"/>
    <property type="evidence" value="ECO:0007669"/>
    <property type="project" value="TreeGrafter"/>
</dbReference>